<evidence type="ECO:0000313" key="2">
    <source>
        <dbReference type="EMBL" id="CAC12516.1"/>
    </source>
</evidence>
<accession>Q9HIE4</accession>
<dbReference type="PANTHER" id="PTHR43196:SF2">
    <property type="entry name" value="PHOSPHOADENOSINE PHOSPHOSULFATE REDUCTASE"/>
    <property type="match status" value="1"/>
</dbReference>
<dbReference type="Proteomes" id="UP000001024">
    <property type="component" value="Chromosome"/>
</dbReference>
<dbReference type="EnsemblBacteria" id="CAC12516">
    <property type="protein sequence ID" value="CAC12516"/>
    <property type="gene ID" value="CAC12516"/>
</dbReference>
<evidence type="ECO:0000313" key="3">
    <source>
        <dbReference type="Proteomes" id="UP000001024"/>
    </source>
</evidence>
<dbReference type="AlphaFoldDB" id="Q9HIE4"/>
<feature type="domain" description="Phosphoadenosine phosphosulphate reductase" evidence="1">
    <location>
        <begin position="34"/>
        <end position="246"/>
    </location>
</feature>
<organism evidence="2 3">
    <name type="scientific">Thermoplasma acidophilum (strain ATCC 25905 / DSM 1728 / JCM 9062 / NBRC 15155 / AMRC-C165)</name>
    <dbReference type="NCBI Taxonomy" id="273075"/>
    <lineage>
        <taxon>Archaea</taxon>
        <taxon>Methanobacteriati</taxon>
        <taxon>Thermoplasmatota</taxon>
        <taxon>Thermoplasmata</taxon>
        <taxon>Thermoplasmatales</taxon>
        <taxon>Thermoplasmataceae</taxon>
        <taxon>Thermoplasma</taxon>
    </lineage>
</organism>
<dbReference type="HOGENOM" id="CLU_665019_0_0_2"/>
<dbReference type="SUPFAM" id="SSF52402">
    <property type="entry name" value="Adenine nucleotide alpha hydrolases-like"/>
    <property type="match status" value="1"/>
</dbReference>
<dbReference type="InterPro" id="IPR050128">
    <property type="entry name" value="Sulfate_adenylyltrnsfr_sub2"/>
</dbReference>
<gene>
    <name evidence="2" type="ordered locus">Ta1396</name>
</gene>
<dbReference type="DNASU" id="1456860"/>
<dbReference type="Pfam" id="PF01507">
    <property type="entry name" value="PAPS_reduct"/>
    <property type="match status" value="1"/>
</dbReference>
<dbReference type="STRING" id="273075.gene:9572622"/>
<dbReference type="RefSeq" id="WP_010901801.1">
    <property type="nucleotide sequence ID" value="NC_002578.1"/>
</dbReference>
<dbReference type="Gene3D" id="3.40.50.620">
    <property type="entry name" value="HUPs"/>
    <property type="match status" value="1"/>
</dbReference>
<dbReference type="InterPro" id="IPR002500">
    <property type="entry name" value="PAPS_reduct_dom"/>
</dbReference>
<dbReference type="PANTHER" id="PTHR43196">
    <property type="entry name" value="SULFATE ADENYLYLTRANSFERASE SUBUNIT 2"/>
    <property type="match status" value="1"/>
</dbReference>
<keyword evidence="3" id="KW-1185">Reference proteome</keyword>
<dbReference type="GO" id="GO:0003824">
    <property type="term" value="F:catalytic activity"/>
    <property type="evidence" value="ECO:0007669"/>
    <property type="project" value="InterPro"/>
</dbReference>
<dbReference type="PaxDb" id="273075-Ta1396"/>
<dbReference type="InParanoid" id="Q9HIE4"/>
<dbReference type="EMBL" id="AL445067">
    <property type="protein sequence ID" value="CAC12516.1"/>
    <property type="molecule type" value="Genomic_DNA"/>
</dbReference>
<dbReference type="eggNOG" id="arCOG00073">
    <property type="taxonomic scope" value="Archaea"/>
</dbReference>
<sequence>MAENFQLPYLSLQNEKVDMVFDLFNKTIRNGEKVTFAFSGGKDSTTLAILFYEWLKIRHDIECTITLLHNDTSSEIDPMENWARNFMTSYKTEIEDITEGRVKINIDIRTPKVIDTFYWRMLIRGYPAPSFNFRWCVHLLKEKPANLDSIEETMFTGLREAESSERRILMRKKYGNSCSASPGGCMAYYYSTEGKGNKVAPMRDWTDGDVWSFLTLYRNTGGINISPIFMLYPNPKVRYGCWHCTLASVQWGLQSLGGGLEYFEAVRILYRKFSDLPYLRIKKNTGYSKLGPLNAAGRALMLKSIALAEDLSNVKLYGLDINLLEGKSIRDILFNLDPKEATALIKKYDPNIPRFRYIPIDKIRNIQKYKELALRALIDVKRNCANDKAYILLDTKLENPLITLLNRIEDLLS</sequence>
<dbReference type="InterPro" id="IPR014729">
    <property type="entry name" value="Rossmann-like_a/b/a_fold"/>
</dbReference>
<evidence type="ECO:0000259" key="1">
    <source>
        <dbReference type="Pfam" id="PF01507"/>
    </source>
</evidence>
<reference evidence="2 3" key="1">
    <citation type="journal article" date="2000" name="Nature">
        <title>The genome sequence of the thermoacidophilic scavenger Thermoplasma acidophilum.</title>
        <authorList>
            <person name="Ruepp A."/>
            <person name="Graml W."/>
            <person name="Santos-Martinez M.L."/>
            <person name="Koretke K.K."/>
            <person name="Volker C."/>
            <person name="Mewes H.W."/>
            <person name="Frishman D."/>
            <person name="Stocker S."/>
            <person name="Lupas A.N."/>
            <person name="Baumeister W."/>
        </authorList>
    </citation>
    <scope>NUCLEOTIDE SEQUENCE [LARGE SCALE GENOMIC DNA]</scope>
    <source>
        <strain evidence="3">ATCC 25905 / DSM 1728 / JCM 9062 / NBRC 15155 / AMRC-C165</strain>
    </source>
</reference>
<dbReference type="OrthoDB" id="5817at2157"/>
<dbReference type="KEGG" id="tac:Ta1396"/>
<name>Q9HIE4_THEAC</name>
<proteinExistence type="predicted"/>
<protein>
    <recommendedName>
        <fullName evidence="1">Phosphoadenosine phosphosulphate reductase domain-containing protein</fullName>
    </recommendedName>
</protein>